<proteinExistence type="predicted"/>
<organism evidence="1 2">
    <name type="scientific">Mesobacillus foraminis</name>
    <dbReference type="NCBI Taxonomy" id="279826"/>
    <lineage>
        <taxon>Bacteria</taxon>
        <taxon>Bacillati</taxon>
        <taxon>Bacillota</taxon>
        <taxon>Bacilli</taxon>
        <taxon>Bacillales</taxon>
        <taxon>Bacillaceae</taxon>
        <taxon>Mesobacillus</taxon>
    </lineage>
</organism>
<reference evidence="1 2" key="1">
    <citation type="journal article" date="2015" name="Stand. Genomic Sci.">
        <title>Genomic Encyclopedia of Bacterial and Archaeal Type Strains, Phase III: the genomes of soil and plant-associated and newly described type strains.</title>
        <authorList>
            <person name="Whitman W.B."/>
            <person name="Woyke T."/>
            <person name="Klenk H.P."/>
            <person name="Zhou Y."/>
            <person name="Lilburn T.G."/>
            <person name="Beck B.J."/>
            <person name="De Vos P."/>
            <person name="Vandamme P."/>
            <person name="Eisen J.A."/>
            <person name="Garrity G."/>
            <person name="Hugenholtz P."/>
            <person name="Kyrpides N.C."/>
        </authorList>
    </citation>
    <scope>NUCLEOTIDE SEQUENCE [LARGE SCALE GENOMIC DNA]</scope>
    <source>
        <strain evidence="1 2">CV53</strain>
    </source>
</reference>
<dbReference type="Proteomes" id="UP000295689">
    <property type="component" value="Unassembled WGS sequence"/>
</dbReference>
<evidence type="ECO:0000313" key="1">
    <source>
        <dbReference type="EMBL" id="TCN25012.1"/>
    </source>
</evidence>
<evidence type="ECO:0000313" key="2">
    <source>
        <dbReference type="Proteomes" id="UP000295689"/>
    </source>
</evidence>
<accession>A0A4R2BFB3</accession>
<sequence>MEKQQAENNLKIEKQTENSLQAQTMIGHSGNSDVDIKVNIEIETKAIAYGMLCSLYAKGDLTEQQLEKAISKLDKLIEKDRENKKKIEYTTSQSQPKLYSAPKQTKRRNWII</sequence>
<protein>
    <submittedName>
        <fullName evidence="1">Uncharacterized protein</fullName>
    </submittedName>
</protein>
<keyword evidence="2" id="KW-1185">Reference proteome</keyword>
<comment type="caution">
    <text evidence="1">The sequence shown here is derived from an EMBL/GenBank/DDBJ whole genome shotgun (WGS) entry which is preliminary data.</text>
</comment>
<dbReference type="EMBL" id="SLVV01000006">
    <property type="protein sequence ID" value="TCN25012.1"/>
    <property type="molecule type" value="Genomic_DNA"/>
</dbReference>
<dbReference type="OrthoDB" id="2881225at2"/>
<dbReference type="RefSeq" id="WP_121612298.1">
    <property type="nucleotide sequence ID" value="NZ_CP033044.1"/>
</dbReference>
<gene>
    <name evidence="1" type="ORF">EV146_106214</name>
</gene>
<name>A0A4R2BFB3_9BACI</name>
<dbReference type="AlphaFoldDB" id="A0A4R2BFB3"/>